<gene>
    <name evidence="1" type="ORF">BAU18_000371</name>
</gene>
<proteinExistence type="predicted"/>
<organism evidence="1 2">
    <name type="scientific">Enterococcus diestrammenae</name>
    <dbReference type="NCBI Taxonomy" id="1155073"/>
    <lineage>
        <taxon>Bacteria</taxon>
        <taxon>Bacillati</taxon>
        <taxon>Bacillota</taxon>
        <taxon>Bacilli</taxon>
        <taxon>Lactobacillales</taxon>
        <taxon>Enterococcaceae</taxon>
        <taxon>Enterococcus</taxon>
    </lineage>
</organism>
<dbReference type="Proteomes" id="UP001429357">
    <property type="component" value="Unassembled WGS sequence"/>
</dbReference>
<evidence type="ECO:0000313" key="1">
    <source>
        <dbReference type="EMBL" id="MEO1780820.1"/>
    </source>
</evidence>
<sequence>MNYYDITFHGISGRSVIKRTVPSEKDPYEAWQDACAQITDEEIRLLVNDTYVTMRRSLIARIDVERVTDPLEEAQNRKDELRNVINTLSNMGF</sequence>
<comment type="caution">
    <text evidence="1">The sequence shown here is derived from an EMBL/GenBank/DDBJ whole genome shotgun (WGS) entry which is preliminary data.</text>
</comment>
<accession>A0ABV0EYN3</accession>
<dbReference type="RefSeq" id="WP_161869729.1">
    <property type="nucleotide sequence ID" value="NZ_JAQFAM010000004.1"/>
</dbReference>
<evidence type="ECO:0000313" key="2">
    <source>
        <dbReference type="Proteomes" id="UP001429357"/>
    </source>
</evidence>
<reference evidence="2" key="1">
    <citation type="submission" date="2016-06" db="EMBL/GenBank/DDBJ databases">
        <title>Four novel species of enterococci isolated from chicken manure.</title>
        <authorList>
            <person name="Van Tyne D."/>
        </authorList>
    </citation>
    <scope>NUCLEOTIDE SEQUENCE [LARGE SCALE GENOMIC DNA]</scope>
    <source>
        <strain evidence="2">JM9A</strain>
    </source>
</reference>
<name>A0ABV0EYN3_9ENTE</name>
<protein>
    <submittedName>
        <fullName evidence="1">Uncharacterized protein</fullName>
    </submittedName>
</protein>
<keyword evidence="2" id="KW-1185">Reference proteome</keyword>
<reference evidence="1 2" key="2">
    <citation type="submission" date="2024-02" db="EMBL/GenBank/DDBJ databases">
        <title>The Genome Sequence of Enterococcus diestrammenae JM9A.</title>
        <authorList>
            <person name="Earl A."/>
            <person name="Manson A."/>
            <person name="Gilmore M."/>
            <person name="Sanders J."/>
            <person name="Shea T."/>
            <person name="Howe W."/>
            <person name="Livny J."/>
            <person name="Cuomo C."/>
            <person name="Neafsey D."/>
            <person name="Birren B."/>
        </authorList>
    </citation>
    <scope>NUCLEOTIDE SEQUENCE [LARGE SCALE GENOMIC DNA]</scope>
    <source>
        <strain evidence="1 2">JM9A</strain>
    </source>
</reference>
<dbReference type="EMBL" id="MAEI02000001">
    <property type="protein sequence ID" value="MEO1780820.1"/>
    <property type="molecule type" value="Genomic_DNA"/>
</dbReference>